<reference evidence="2 3" key="1">
    <citation type="submission" date="2021-07" db="EMBL/GenBank/DDBJ databases">
        <title>Sphingomonas sp.</title>
        <authorList>
            <person name="Feng G."/>
            <person name="Li J."/>
            <person name="Pan M."/>
        </authorList>
    </citation>
    <scope>NUCLEOTIDE SEQUENCE [LARGE SCALE GENOMIC DNA]</scope>
    <source>
        <strain evidence="2 3">RRHST34</strain>
    </source>
</reference>
<name>A0ABS7BUY8_9SPHN</name>
<sequence length="56" mass="5444">MTPRPNLALFTFGAAALLAACEREPADGAAPTVEAKATPAASVARAPDAPAAAPGQ</sequence>
<gene>
    <name evidence="2" type="ORF">KZ820_21575</name>
</gene>
<evidence type="ECO:0000313" key="2">
    <source>
        <dbReference type="EMBL" id="MBW6533337.1"/>
    </source>
</evidence>
<feature type="compositionally biased region" description="Low complexity" evidence="1">
    <location>
        <begin position="35"/>
        <end position="56"/>
    </location>
</feature>
<evidence type="ECO:0000313" key="3">
    <source>
        <dbReference type="Proteomes" id="UP000759103"/>
    </source>
</evidence>
<comment type="caution">
    <text evidence="2">The sequence shown here is derived from an EMBL/GenBank/DDBJ whole genome shotgun (WGS) entry which is preliminary data.</text>
</comment>
<dbReference type="Proteomes" id="UP000759103">
    <property type="component" value="Unassembled WGS sequence"/>
</dbReference>
<evidence type="ECO:0000256" key="1">
    <source>
        <dbReference type="SAM" id="MobiDB-lite"/>
    </source>
</evidence>
<feature type="region of interest" description="Disordered" evidence="1">
    <location>
        <begin position="25"/>
        <end position="56"/>
    </location>
</feature>
<dbReference type="RefSeq" id="WP_219750850.1">
    <property type="nucleotide sequence ID" value="NZ_JAHXZN010000021.1"/>
</dbReference>
<dbReference type="PROSITE" id="PS51257">
    <property type="entry name" value="PROKAR_LIPOPROTEIN"/>
    <property type="match status" value="1"/>
</dbReference>
<accession>A0ABS7BUY8</accession>
<proteinExistence type="predicted"/>
<protein>
    <submittedName>
        <fullName evidence="2">Uncharacterized protein</fullName>
    </submittedName>
</protein>
<dbReference type="EMBL" id="JAHXZN010000021">
    <property type="protein sequence ID" value="MBW6533337.1"/>
    <property type="molecule type" value="Genomic_DNA"/>
</dbReference>
<keyword evidence="3" id="KW-1185">Reference proteome</keyword>
<organism evidence="2 3">
    <name type="scientific">Sphingomonas citri</name>
    <dbReference type="NCBI Taxonomy" id="2862499"/>
    <lineage>
        <taxon>Bacteria</taxon>
        <taxon>Pseudomonadati</taxon>
        <taxon>Pseudomonadota</taxon>
        <taxon>Alphaproteobacteria</taxon>
        <taxon>Sphingomonadales</taxon>
        <taxon>Sphingomonadaceae</taxon>
        <taxon>Sphingomonas</taxon>
    </lineage>
</organism>